<organism evidence="1 2">
    <name type="scientific">Hypholoma sublateritium (strain FD-334 SS-4)</name>
    <dbReference type="NCBI Taxonomy" id="945553"/>
    <lineage>
        <taxon>Eukaryota</taxon>
        <taxon>Fungi</taxon>
        <taxon>Dikarya</taxon>
        <taxon>Basidiomycota</taxon>
        <taxon>Agaricomycotina</taxon>
        <taxon>Agaricomycetes</taxon>
        <taxon>Agaricomycetidae</taxon>
        <taxon>Agaricales</taxon>
        <taxon>Agaricineae</taxon>
        <taxon>Strophariaceae</taxon>
        <taxon>Hypholoma</taxon>
    </lineage>
</organism>
<accession>A0A0D2P1V2</accession>
<reference evidence="2" key="1">
    <citation type="submission" date="2014-04" db="EMBL/GenBank/DDBJ databases">
        <title>Evolutionary Origins and Diversification of the Mycorrhizal Mutualists.</title>
        <authorList>
            <consortium name="DOE Joint Genome Institute"/>
            <consortium name="Mycorrhizal Genomics Consortium"/>
            <person name="Kohler A."/>
            <person name="Kuo A."/>
            <person name="Nagy L.G."/>
            <person name="Floudas D."/>
            <person name="Copeland A."/>
            <person name="Barry K.W."/>
            <person name="Cichocki N."/>
            <person name="Veneault-Fourrey C."/>
            <person name="LaButti K."/>
            <person name="Lindquist E.A."/>
            <person name="Lipzen A."/>
            <person name="Lundell T."/>
            <person name="Morin E."/>
            <person name="Murat C."/>
            <person name="Riley R."/>
            <person name="Ohm R."/>
            <person name="Sun H."/>
            <person name="Tunlid A."/>
            <person name="Henrissat B."/>
            <person name="Grigoriev I.V."/>
            <person name="Hibbett D.S."/>
            <person name="Martin F."/>
        </authorList>
    </citation>
    <scope>NUCLEOTIDE SEQUENCE [LARGE SCALE GENOMIC DNA]</scope>
    <source>
        <strain evidence="2">FD-334 SS-4</strain>
    </source>
</reference>
<keyword evidence="2" id="KW-1185">Reference proteome</keyword>
<dbReference type="STRING" id="945553.A0A0D2P1V2"/>
<proteinExistence type="predicted"/>
<evidence type="ECO:0000313" key="2">
    <source>
        <dbReference type="Proteomes" id="UP000054270"/>
    </source>
</evidence>
<feature type="non-terminal residue" evidence="1">
    <location>
        <position position="1"/>
    </location>
</feature>
<name>A0A0D2P1V2_HYPSF</name>
<dbReference type="Proteomes" id="UP000054270">
    <property type="component" value="Unassembled WGS sequence"/>
</dbReference>
<dbReference type="AlphaFoldDB" id="A0A0D2P1V2"/>
<feature type="non-terminal residue" evidence="1">
    <location>
        <position position="75"/>
    </location>
</feature>
<evidence type="ECO:0000313" key="1">
    <source>
        <dbReference type="EMBL" id="KJA14580.1"/>
    </source>
</evidence>
<sequence length="75" mass="8516">FPGVRIFAKRIRAAIMHAHDCLIAARVKSVRNANRKRTRAPFKNTDLVYIDTRNISLPKGTSRKLAPKFIGPYPI</sequence>
<gene>
    <name evidence="1" type="ORF">HYPSUDRAFT_118543</name>
</gene>
<protein>
    <submittedName>
        <fullName evidence="1">Uncharacterized protein</fullName>
    </submittedName>
</protein>
<dbReference type="OrthoDB" id="3227343at2759"/>
<dbReference type="EMBL" id="KN817673">
    <property type="protein sequence ID" value="KJA14580.1"/>
    <property type="molecule type" value="Genomic_DNA"/>
</dbReference>